<sequence>MSLMATPASPTASEAVVSNRDSLSLRPTFMEKFKPQIASKFIQQILQDTLANKTYHAKDSQLWSSAISKQVKQKLIDMELSRYKYVVNVVLGENLGEGARMDARCHWDQESDGHAQAFFSN</sequence>
<dbReference type="InterPro" id="IPR038586">
    <property type="entry name" value="Tctex-1-like_sf"/>
</dbReference>
<evidence type="ECO:0008006" key="3">
    <source>
        <dbReference type="Google" id="ProtNLM"/>
    </source>
</evidence>
<accession>A0A9P6TXA0</accession>
<dbReference type="PANTHER" id="PTHR21255:SF7">
    <property type="entry name" value="DYNEIN LIGHT CHAIN TCTEX-TYPE PROTEIN 2B"/>
    <property type="match status" value="1"/>
</dbReference>
<organism evidence="1 2">
    <name type="scientific">Actinomortierella ambigua</name>
    <dbReference type="NCBI Taxonomy" id="1343610"/>
    <lineage>
        <taxon>Eukaryota</taxon>
        <taxon>Fungi</taxon>
        <taxon>Fungi incertae sedis</taxon>
        <taxon>Mucoromycota</taxon>
        <taxon>Mortierellomycotina</taxon>
        <taxon>Mortierellomycetes</taxon>
        <taxon>Mortierellales</taxon>
        <taxon>Mortierellaceae</taxon>
        <taxon>Actinomortierella</taxon>
    </lineage>
</organism>
<dbReference type="CDD" id="cd21459">
    <property type="entry name" value="DLC-like_TCTEX1D2"/>
    <property type="match status" value="1"/>
</dbReference>
<gene>
    <name evidence="1" type="ORF">DFQ27_009322</name>
</gene>
<dbReference type="EMBL" id="JAAAJB010000842">
    <property type="protein sequence ID" value="KAG0250613.1"/>
    <property type="molecule type" value="Genomic_DNA"/>
</dbReference>
<comment type="caution">
    <text evidence="1">The sequence shown here is derived from an EMBL/GenBank/DDBJ whole genome shotgun (WGS) entry which is preliminary data.</text>
</comment>
<dbReference type="GO" id="GO:0005868">
    <property type="term" value="C:cytoplasmic dynein complex"/>
    <property type="evidence" value="ECO:0007669"/>
    <property type="project" value="TreeGrafter"/>
</dbReference>
<name>A0A9P6TXA0_9FUNG</name>
<reference evidence="1" key="1">
    <citation type="journal article" date="2020" name="Fungal Divers.">
        <title>Resolving the Mortierellaceae phylogeny through synthesis of multi-gene phylogenetics and phylogenomics.</title>
        <authorList>
            <person name="Vandepol N."/>
            <person name="Liber J."/>
            <person name="Desiro A."/>
            <person name="Na H."/>
            <person name="Kennedy M."/>
            <person name="Barry K."/>
            <person name="Grigoriev I.V."/>
            <person name="Miller A.N."/>
            <person name="O'Donnell K."/>
            <person name="Stajich J.E."/>
            <person name="Bonito G."/>
        </authorList>
    </citation>
    <scope>NUCLEOTIDE SEQUENCE</scope>
    <source>
        <strain evidence="1">BC1065</strain>
    </source>
</reference>
<evidence type="ECO:0000313" key="2">
    <source>
        <dbReference type="Proteomes" id="UP000807716"/>
    </source>
</evidence>
<dbReference type="AlphaFoldDB" id="A0A9P6TXA0"/>
<dbReference type="Proteomes" id="UP000807716">
    <property type="component" value="Unassembled WGS sequence"/>
</dbReference>
<dbReference type="GO" id="GO:0007018">
    <property type="term" value="P:microtubule-based movement"/>
    <property type="evidence" value="ECO:0007669"/>
    <property type="project" value="TreeGrafter"/>
</dbReference>
<dbReference type="GO" id="GO:0005737">
    <property type="term" value="C:cytoplasm"/>
    <property type="evidence" value="ECO:0007669"/>
    <property type="project" value="TreeGrafter"/>
</dbReference>
<evidence type="ECO:0000313" key="1">
    <source>
        <dbReference type="EMBL" id="KAG0250613.1"/>
    </source>
</evidence>
<proteinExistence type="predicted"/>
<feature type="non-terminal residue" evidence="1">
    <location>
        <position position="1"/>
    </location>
</feature>
<protein>
    <recommendedName>
        <fullName evidence="3">Topoisomerase I damage affected protein 2</fullName>
    </recommendedName>
</protein>
<dbReference type="Gene3D" id="3.30.1140.40">
    <property type="entry name" value="Tctex-1"/>
    <property type="match status" value="1"/>
</dbReference>
<keyword evidence="2" id="KW-1185">Reference proteome</keyword>
<dbReference type="OrthoDB" id="10260741at2759"/>
<dbReference type="GO" id="GO:0045505">
    <property type="term" value="F:dynein intermediate chain binding"/>
    <property type="evidence" value="ECO:0007669"/>
    <property type="project" value="TreeGrafter"/>
</dbReference>
<dbReference type="PANTHER" id="PTHR21255">
    <property type="entry name" value="T-COMPLEX-ASSOCIATED-TESTIS-EXPRESSED 1/ DYNEIN LIGHT CHAIN"/>
    <property type="match status" value="1"/>
</dbReference>
<dbReference type="Pfam" id="PF03645">
    <property type="entry name" value="Tctex-1"/>
    <property type="match status" value="1"/>
</dbReference>
<dbReference type="InterPro" id="IPR005334">
    <property type="entry name" value="Tctex-1-like"/>
</dbReference>